<dbReference type="Gene3D" id="3.40.30.10">
    <property type="entry name" value="Glutaredoxin"/>
    <property type="match status" value="4"/>
</dbReference>
<dbReference type="FunFam" id="3.40.30.10:FF:000184">
    <property type="entry name" value="Protein disulfide-isomerase"/>
    <property type="match status" value="1"/>
</dbReference>
<evidence type="ECO:0000256" key="2">
    <source>
        <dbReference type="ARBA" id="ARBA00004319"/>
    </source>
</evidence>
<feature type="domain" description="Thioredoxin" evidence="14">
    <location>
        <begin position="17"/>
        <end position="147"/>
    </location>
</feature>
<evidence type="ECO:0000256" key="5">
    <source>
        <dbReference type="ARBA" id="ARBA00022729"/>
    </source>
</evidence>
<proteinExistence type="inferred from homology"/>
<dbReference type="AlphaFoldDB" id="A0AAD8PAG7"/>
<sequence length="508" mass="56288">MASSSRVYTLFFFFCVFAISSSIVASTSSAAADDKEHVLTLDHSNFSETISKHKFIVVEFYAPWCGHCKSLAPEYEKAASVLSSHDPPVSLAKVDANAEENKGLAEQFGIQGFPTIKILKNGGEVVQDYKGPREADGIVEYLKKQVGPASFEIATPEDASKLIDEKKVFVVGIFPTLSGEEYTNFTILADKLRSDYEFGHTTNAKLLPRGESTVTAPTVRLLKPFDELFVDFQKFDVETLEKFIEDSSIPLVTLFDQSPANQPFLVKYFESPNAKAMLFLDFGHEKIDSYKAQYTDVAGVYKGDGLNFLLGDLKASQAALQYFGLTEDQSPVLVVQSNTGLKFINSNVEVDQLAPWLKDYVDGKLKPFIKSEPIPETNDEPVKVVVANSLKDMVLESKKNILLEIYAPWCGHCKKLAPILEEVAVSFENDASVMIAKFDGSNNDIPSDTFEVQGYPTLYFRSSSGKVVPYEGNRTKEDIIEFIQKNREDETLTSTTAATSTEPGKDEL</sequence>
<dbReference type="InterPro" id="IPR036249">
    <property type="entry name" value="Thioredoxin-like_sf"/>
</dbReference>
<gene>
    <name evidence="15" type="ORF">QVD17_05353</name>
</gene>
<reference evidence="15" key="1">
    <citation type="journal article" date="2023" name="bioRxiv">
        <title>Improved chromosome-level genome assembly for marigold (Tagetes erecta).</title>
        <authorList>
            <person name="Jiang F."/>
            <person name="Yuan L."/>
            <person name="Wang S."/>
            <person name="Wang H."/>
            <person name="Xu D."/>
            <person name="Wang A."/>
            <person name="Fan W."/>
        </authorList>
    </citation>
    <scope>NUCLEOTIDE SEQUENCE</scope>
    <source>
        <strain evidence="15">WSJ</strain>
        <tissue evidence="15">Leaf</tissue>
    </source>
</reference>
<dbReference type="Proteomes" id="UP001229421">
    <property type="component" value="Unassembled WGS sequence"/>
</dbReference>
<evidence type="ECO:0000256" key="9">
    <source>
        <dbReference type="ARBA" id="ARBA00023235"/>
    </source>
</evidence>
<keyword evidence="16" id="KW-1185">Reference proteome</keyword>
<evidence type="ECO:0000256" key="1">
    <source>
        <dbReference type="ARBA" id="ARBA00001182"/>
    </source>
</evidence>
<feature type="signal peptide" evidence="13">
    <location>
        <begin position="1"/>
        <end position="25"/>
    </location>
</feature>
<dbReference type="FunFam" id="3.40.30.10:FF:000150">
    <property type="entry name" value="Protein disulfide-isomerase"/>
    <property type="match status" value="1"/>
</dbReference>
<dbReference type="CDD" id="cd02995">
    <property type="entry name" value="PDI_a_PDI_a'_C"/>
    <property type="match status" value="1"/>
</dbReference>
<keyword evidence="9 13" id="KW-0413">Isomerase</keyword>
<dbReference type="InterPro" id="IPR005792">
    <property type="entry name" value="Prot_disulphide_isomerase"/>
</dbReference>
<protein>
    <recommendedName>
        <fullName evidence="4 13">Protein disulfide-isomerase</fullName>
        <ecNumber evidence="4 13">5.3.4.1</ecNumber>
    </recommendedName>
</protein>
<comment type="subcellular location">
    <subcellularLocation>
        <location evidence="2">Endoplasmic reticulum lumen</location>
    </subcellularLocation>
</comment>
<evidence type="ECO:0000256" key="4">
    <source>
        <dbReference type="ARBA" id="ARBA00012723"/>
    </source>
</evidence>
<dbReference type="GO" id="GO:0005788">
    <property type="term" value="C:endoplasmic reticulum lumen"/>
    <property type="evidence" value="ECO:0007669"/>
    <property type="project" value="UniProtKB-SubCell"/>
</dbReference>
<keyword evidence="6" id="KW-0677">Repeat</keyword>
<dbReference type="PRINTS" id="PR00421">
    <property type="entry name" value="THIOREDOXIN"/>
</dbReference>
<keyword evidence="10 11" id="KW-0676">Redox-active center</keyword>
<feature type="chain" id="PRO_5041770795" description="Protein disulfide-isomerase" evidence="13">
    <location>
        <begin position="26"/>
        <end position="508"/>
    </location>
</feature>
<keyword evidence="7" id="KW-0256">Endoplasmic reticulum</keyword>
<dbReference type="CDD" id="cd02961">
    <property type="entry name" value="PDI_a_family"/>
    <property type="match status" value="1"/>
</dbReference>
<dbReference type="PROSITE" id="PS00194">
    <property type="entry name" value="THIOREDOXIN_1"/>
    <property type="match status" value="2"/>
</dbReference>
<dbReference type="EC" id="5.3.4.1" evidence="4 13"/>
<comment type="similarity">
    <text evidence="3 12">Belongs to the protein disulfide isomerase family.</text>
</comment>
<evidence type="ECO:0000256" key="6">
    <source>
        <dbReference type="ARBA" id="ARBA00022737"/>
    </source>
</evidence>
<dbReference type="CDD" id="cd02982">
    <property type="entry name" value="PDI_b'_family"/>
    <property type="match status" value="1"/>
</dbReference>
<evidence type="ECO:0000256" key="10">
    <source>
        <dbReference type="ARBA" id="ARBA00023284"/>
    </source>
</evidence>
<name>A0AAD8PAG7_TARER</name>
<evidence type="ECO:0000256" key="3">
    <source>
        <dbReference type="ARBA" id="ARBA00006347"/>
    </source>
</evidence>
<feature type="disulfide bond" description="Redox-active" evidence="11">
    <location>
        <begin position="65"/>
        <end position="68"/>
    </location>
</feature>
<feature type="domain" description="Thioredoxin" evidence="14">
    <location>
        <begin position="360"/>
        <end position="488"/>
    </location>
</feature>
<evidence type="ECO:0000256" key="13">
    <source>
        <dbReference type="RuleBase" id="RU361130"/>
    </source>
</evidence>
<dbReference type="GO" id="GO:0034976">
    <property type="term" value="P:response to endoplasmic reticulum stress"/>
    <property type="evidence" value="ECO:0007669"/>
    <property type="project" value="TreeGrafter"/>
</dbReference>
<feature type="disulfide bond" description="Redox-active" evidence="11">
    <location>
        <begin position="410"/>
        <end position="413"/>
    </location>
</feature>
<comment type="caution">
    <text evidence="15">The sequence shown here is derived from an EMBL/GenBank/DDBJ whole genome shotgun (WGS) entry which is preliminary data.</text>
</comment>
<comment type="catalytic activity">
    <reaction evidence="1 13">
        <text>Catalyzes the rearrangement of -S-S- bonds in proteins.</text>
        <dbReference type="EC" id="5.3.4.1"/>
    </reaction>
</comment>
<organism evidence="15 16">
    <name type="scientific">Tagetes erecta</name>
    <name type="common">African marigold</name>
    <dbReference type="NCBI Taxonomy" id="13708"/>
    <lineage>
        <taxon>Eukaryota</taxon>
        <taxon>Viridiplantae</taxon>
        <taxon>Streptophyta</taxon>
        <taxon>Embryophyta</taxon>
        <taxon>Tracheophyta</taxon>
        <taxon>Spermatophyta</taxon>
        <taxon>Magnoliopsida</taxon>
        <taxon>eudicotyledons</taxon>
        <taxon>Gunneridae</taxon>
        <taxon>Pentapetalae</taxon>
        <taxon>asterids</taxon>
        <taxon>campanulids</taxon>
        <taxon>Asterales</taxon>
        <taxon>Asteraceae</taxon>
        <taxon>Asteroideae</taxon>
        <taxon>Heliantheae alliance</taxon>
        <taxon>Tageteae</taxon>
        <taxon>Tagetes</taxon>
    </lineage>
</organism>
<dbReference type="Pfam" id="PF00085">
    <property type="entry name" value="Thioredoxin"/>
    <property type="match status" value="2"/>
</dbReference>
<evidence type="ECO:0000259" key="14">
    <source>
        <dbReference type="PROSITE" id="PS51352"/>
    </source>
</evidence>
<accession>A0AAD8PAG7</accession>
<evidence type="ECO:0000256" key="7">
    <source>
        <dbReference type="ARBA" id="ARBA00022824"/>
    </source>
</evidence>
<dbReference type="InterPro" id="IPR005788">
    <property type="entry name" value="PDI_thioredoxin-like_dom"/>
</dbReference>
<evidence type="ECO:0000256" key="11">
    <source>
        <dbReference type="PIRSR" id="PIRSR605792-51"/>
    </source>
</evidence>
<dbReference type="EMBL" id="JAUHHV010000001">
    <property type="protein sequence ID" value="KAK1439533.1"/>
    <property type="molecule type" value="Genomic_DNA"/>
</dbReference>
<evidence type="ECO:0000256" key="12">
    <source>
        <dbReference type="RuleBase" id="RU004208"/>
    </source>
</evidence>
<dbReference type="NCBIfam" id="TIGR01126">
    <property type="entry name" value="pdi_dom"/>
    <property type="match status" value="1"/>
</dbReference>
<keyword evidence="5 13" id="KW-0732">Signal</keyword>
<dbReference type="CDD" id="cd02981">
    <property type="entry name" value="PDI_b_family"/>
    <property type="match status" value="1"/>
</dbReference>
<dbReference type="GO" id="GO:0006457">
    <property type="term" value="P:protein folding"/>
    <property type="evidence" value="ECO:0007669"/>
    <property type="project" value="TreeGrafter"/>
</dbReference>
<dbReference type="FunFam" id="3.40.30.10:FF:000152">
    <property type="entry name" value="Protein disulfide-isomerase"/>
    <property type="match status" value="1"/>
</dbReference>
<dbReference type="InterPro" id="IPR013766">
    <property type="entry name" value="Thioredoxin_domain"/>
</dbReference>
<dbReference type="PANTHER" id="PTHR18929">
    <property type="entry name" value="PROTEIN DISULFIDE ISOMERASE"/>
    <property type="match status" value="1"/>
</dbReference>
<dbReference type="PANTHER" id="PTHR18929:SF251">
    <property type="entry name" value="PROTEIN DISULFIDE-ISOMERASE"/>
    <property type="match status" value="1"/>
</dbReference>
<dbReference type="InterPro" id="IPR017937">
    <property type="entry name" value="Thioredoxin_CS"/>
</dbReference>
<dbReference type="Pfam" id="PF13848">
    <property type="entry name" value="Thioredoxin_6"/>
    <property type="match status" value="1"/>
</dbReference>
<keyword evidence="8 11" id="KW-1015">Disulfide bond</keyword>
<dbReference type="PROSITE" id="PS51352">
    <property type="entry name" value="THIOREDOXIN_2"/>
    <property type="match status" value="2"/>
</dbReference>
<evidence type="ECO:0000256" key="8">
    <source>
        <dbReference type="ARBA" id="ARBA00023157"/>
    </source>
</evidence>
<evidence type="ECO:0000313" key="15">
    <source>
        <dbReference type="EMBL" id="KAK1439533.1"/>
    </source>
</evidence>
<evidence type="ECO:0000313" key="16">
    <source>
        <dbReference type="Proteomes" id="UP001229421"/>
    </source>
</evidence>
<dbReference type="GO" id="GO:0003756">
    <property type="term" value="F:protein disulfide isomerase activity"/>
    <property type="evidence" value="ECO:0007669"/>
    <property type="project" value="UniProtKB-EC"/>
</dbReference>
<dbReference type="NCBIfam" id="TIGR01130">
    <property type="entry name" value="ER_PDI_fam"/>
    <property type="match status" value="1"/>
</dbReference>
<dbReference type="SUPFAM" id="SSF52833">
    <property type="entry name" value="Thioredoxin-like"/>
    <property type="match status" value="4"/>
</dbReference>